<gene>
    <name evidence="1" type="ORF">PU648_52725</name>
</gene>
<name>A0ABU3V3R5_9ACTN</name>
<accession>A0ABU3V3R5</accession>
<dbReference type="EMBL" id="JARAKF010000002">
    <property type="protein sequence ID" value="MDU9000815.1"/>
    <property type="molecule type" value="Genomic_DNA"/>
</dbReference>
<dbReference type="RefSeq" id="WP_164405880.1">
    <property type="nucleotide sequence ID" value="NZ_CP107955.1"/>
</dbReference>
<comment type="caution">
    <text evidence="1">The sequence shown here is derived from an EMBL/GenBank/DDBJ whole genome shotgun (WGS) entry which is preliminary data.</text>
</comment>
<protein>
    <submittedName>
        <fullName evidence="1">Uncharacterized protein</fullName>
    </submittedName>
</protein>
<evidence type="ECO:0000313" key="2">
    <source>
        <dbReference type="Proteomes" id="UP001257627"/>
    </source>
</evidence>
<evidence type="ECO:0000313" key="1">
    <source>
        <dbReference type="EMBL" id="MDU9000815.1"/>
    </source>
</evidence>
<keyword evidence="2" id="KW-1185">Reference proteome</keyword>
<proteinExistence type="predicted"/>
<organism evidence="1 2">
    <name type="scientific">Streptomyces mirabilis</name>
    <dbReference type="NCBI Taxonomy" id="68239"/>
    <lineage>
        <taxon>Bacteria</taxon>
        <taxon>Bacillati</taxon>
        <taxon>Actinomycetota</taxon>
        <taxon>Actinomycetes</taxon>
        <taxon>Kitasatosporales</taxon>
        <taxon>Streptomycetaceae</taxon>
        <taxon>Streptomyces</taxon>
    </lineage>
</organism>
<sequence length="48" mass="5146">MLLIVLVIECAMVDLPHDAVGGVGRTEHEVAEQSQLCVKLLVLLGSVF</sequence>
<dbReference type="Proteomes" id="UP001257627">
    <property type="component" value="Unassembled WGS sequence"/>
</dbReference>
<reference evidence="1 2" key="1">
    <citation type="submission" date="2023-02" db="EMBL/GenBank/DDBJ databases">
        <authorList>
            <person name="Maleckis M."/>
        </authorList>
    </citation>
    <scope>NUCLEOTIDE SEQUENCE [LARGE SCALE GENOMIC DNA]</scope>
    <source>
        <strain evidence="1 2">P8-A2</strain>
    </source>
</reference>